<sequence>MEAHADLSKLRLALARWVPASAGALAQALQVSVPTVHRMLQALPAGELHTAGKARRTRYGLKRALRGGQGEWPVYAIDAAGQAHEAGRLVLLRPDRSWLDLKPSGWPVPDEARGGWWPGLPYPVLDMRPQGYMGRLFARAEHEQLGVAPDPRAWTDDDVLHVLLQRGSDASGNLVIGDVAFRAWQRSRRDAAPPLEAGQTAQAYARLAEQAVTVGVPGSSAAGEFPKFAARRLAPEGRDSDTPHVLVKFSGADDSPAVRRWSDLLVCEHLALAHMRALPGVLAARSRILAHAGRTFLEVERFDRHGEFGRSPLATLDSLNAALIGMHVSDWSAVARHLAAEHLIAGEDVLRLQRLWWFGRLIANTDMHAGNLSFRPHAGRLELAPAYDMLPMLQAPLPGGEAPTREFDPPLPLPGERTAWHEACRVALDFWEAAAQDTRISAPFRTECERAASALRRASSVA</sequence>
<evidence type="ECO:0000313" key="5">
    <source>
        <dbReference type="EMBL" id="TFZ01623.1"/>
    </source>
</evidence>
<gene>
    <name evidence="5" type="primary">yjjJ</name>
    <name evidence="5" type="ORF">EZ242_09655</name>
</gene>
<dbReference type="InterPro" id="IPR052028">
    <property type="entry name" value="HipA_Ser/Thr_kinase"/>
</dbReference>
<keyword evidence="2" id="KW-0808">Transferase</keyword>
<dbReference type="GO" id="GO:0004674">
    <property type="term" value="F:protein serine/threonine kinase activity"/>
    <property type="evidence" value="ECO:0007669"/>
    <property type="project" value="TreeGrafter"/>
</dbReference>
<dbReference type="InterPro" id="IPR012893">
    <property type="entry name" value="HipA-like_C"/>
</dbReference>
<evidence type="ECO:0000256" key="2">
    <source>
        <dbReference type="ARBA" id="ARBA00022679"/>
    </source>
</evidence>
<accession>A0A4Z0BQP8</accession>
<dbReference type="PANTHER" id="PTHR37419:SF8">
    <property type="entry name" value="TOXIN YJJJ"/>
    <property type="match status" value="1"/>
</dbReference>
<dbReference type="EMBL" id="SMLL01000003">
    <property type="protein sequence ID" value="TFZ01623.1"/>
    <property type="molecule type" value="Genomic_DNA"/>
</dbReference>
<comment type="similarity">
    <text evidence="1">Belongs to the HipA Ser/Thr kinase family.</text>
</comment>
<keyword evidence="3" id="KW-0418">Kinase</keyword>
<name>A0A4Z0BQP8_9BURK</name>
<evidence type="ECO:0000259" key="4">
    <source>
        <dbReference type="Pfam" id="PF07804"/>
    </source>
</evidence>
<dbReference type="GO" id="GO:0005829">
    <property type="term" value="C:cytosol"/>
    <property type="evidence" value="ECO:0007669"/>
    <property type="project" value="TreeGrafter"/>
</dbReference>
<protein>
    <submittedName>
        <fullName evidence="5">Type II toxin-antitoxin system HipA family toxin YjjJ</fullName>
    </submittedName>
</protein>
<evidence type="ECO:0000256" key="3">
    <source>
        <dbReference type="ARBA" id="ARBA00022777"/>
    </source>
</evidence>
<dbReference type="NCBIfam" id="NF007297">
    <property type="entry name" value="PRK09775.1"/>
    <property type="match status" value="1"/>
</dbReference>
<dbReference type="Pfam" id="PF07804">
    <property type="entry name" value="HipA_C"/>
    <property type="match status" value="1"/>
</dbReference>
<dbReference type="OrthoDB" id="8555656at2"/>
<evidence type="ECO:0000256" key="1">
    <source>
        <dbReference type="ARBA" id="ARBA00010164"/>
    </source>
</evidence>
<dbReference type="PANTHER" id="PTHR37419">
    <property type="entry name" value="SERINE/THREONINE-PROTEIN KINASE TOXIN HIPA"/>
    <property type="match status" value="1"/>
</dbReference>
<feature type="domain" description="HipA-like C-terminal" evidence="4">
    <location>
        <begin position="219"/>
        <end position="395"/>
    </location>
</feature>
<comment type="caution">
    <text evidence="5">The sequence shown here is derived from an EMBL/GenBank/DDBJ whole genome shotgun (WGS) entry which is preliminary data.</text>
</comment>
<evidence type="ECO:0000313" key="6">
    <source>
        <dbReference type="Proteomes" id="UP000297564"/>
    </source>
</evidence>
<keyword evidence="6" id="KW-1185">Reference proteome</keyword>
<dbReference type="Proteomes" id="UP000297564">
    <property type="component" value="Unassembled WGS sequence"/>
</dbReference>
<proteinExistence type="inferred from homology"/>
<dbReference type="AlphaFoldDB" id="A0A4Z0BQP8"/>
<organism evidence="5 6">
    <name type="scientific">Ramlibacter rhizophilus</name>
    <dbReference type="NCBI Taxonomy" id="1781167"/>
    <lineage>
        <taxon>Bacteria</taxon>
        <taxon>Pseudomonadati</taxon>
        <taxon>Pseudomonadota</taxon>
        <taxon>Betaproteobacteria</taxon>
        <taxon>Burkholderiales</taxon>
        <taxon>Comamonadaceae</taxon>
        <taxon>Ramlibacter</taxon>
    </lineage>
</organism>
<reference evidence="5 6" key="1">
    <citation type="submission" date="2019-03" db="EMBL/GenBank/DDBJ databases">
        <title>Ramlibacter rhizophilus CCTCC AB2015357, whole genome shotgun sequence.</title>
        <authorList>
            <person name="Zhang X."/>
            <person name="Feng G."/>
            <person name="Zhu H."/>
        </authorList>
    </citation>
    <scope>NUCLEOTIDE SEQUENCE [LARGE SCALE GENOMIC DNA]</scope>
    <source>
        <strain evidence="5 6">CCTCC AB2015357</strain>
    </source>
</reference>
<dbReference type="RefSeq" id="WP_135284922.1">
    <property type="nucleotide sequence ID" value="NZ_SMLL01000003.1"/>
</dbReference>